<feature type="domain" description="Tryptophan synthase beta chain-like PALP" evidence="3">
    <location>
        <begin position="48"/>
        <end position="336"/>
    </location>
</feature>
<name>A0A4D7QF77_9HYPH</name>
<dbReference type="NCBIfam" id="NF006058">
    <property type="entry name" value="PRK08206.1"/>
    <property type="match status" value="1"/>
</dbReference>
<keyword evidence="5" id="KW-1185">Reference proteome</keyword>
<proteinExistence type="predicted"/>
<reference evidence="4 5" key="1">
    <citation type="submission" date="2019-04" db="EMBL/GenBank/DDBJ databases">
        <title>Phreatobacter aquaticus sp. nov.</title>
        <authorList>
            <person name="Choi A."/>
            <person name="Baek K."/>
        </authorList>
    </citation>
    <scope>NUCLEOTIDE SEQUENCE [LARGE SCALE GENOMIC DNA]</scope>
    <source>
        <strain evidence="4 5">NMCR1094</strain>
    </source>
</reference>
<evidence type="ECO:0000256" key="1">
    <source>
        <dbReference type="ARBA" id="ARBA00001933"/>
    </source>
</evidence>
<dbReference type="PANTHER" id="PTHR42937:SF1">
    <property type="entry name" value="DIAMINOPROPIONATE AMMONIA-LYASE"/>
    <property type="match status" value="1"/>
</dbReference>
<dbReference type="InterPro" id="IPR001926">
    <property type="entry name" value="TrpB-like_PALP"/>
</dbReference>
<evidence type="ECO:0000259" key="3">
    <source>
        <dbReference type="Pfam" id="PF00291"/>
    </source>
</evidence>
<gene>
    <name evidence="4" type="ORF">E8L99_00290</name>
</gene>
<dbReference type="SUPFAM" id="SSF53686">
    <property type="entry name" value="Tryptophan synthase beta subunit-like PLP-dependent enzymes"/>
    <property type="match status" value="1"/>
</dbReference>
<accession>A0A4D7QF77</accession>
<dbReference type="RefSeq" id="WP_137097679.1">
    <property type="nucleotide sequence ID" value="NZ_CP039865.1"/>
</dbReference>
<dbReference type="EMBL" id="CP039865">
    <property type="protein sequence ID" value="QCK84343.1"/>
    <property type="molecule type" value="Genomic_DNA"/>
</dbReference>
<dbReference type="Pfam" id="PF00291">
    <property type="entry name" value="PALP"/>
    <property type="match status" value="1"/>
</dbReference>
<dbReference type="Proteomes" id="UP000298588">
    <property type="component" value="Chromosome"/>
</dbReference>
<dbReference type="Gene3D" id="3.40.50.1100">
    <property type="match status" value="3"/>
</dbReference>
<dbReference type="AlphaFoldDB" id="A0A4D7QF77"/>
<dbReference type="PANTHER" id="PTHR42937">
    <property type="match status" value="1"/>
</dbReference>
<keyword evidence="4" id="KW-0456">Lyase</keyword>
<comment type="cofactor">
    <cofactor evidence="1">
        <name>pyridoxal 5'-phosphate</name>
        <dbReference type="ChEBI" id="CHEBI:597326"/>
    </cofactor>
</comment>
<dbReference type="InterPro" id="IPR036052">
    <property type="entry name" value="TrpB-like_PALP_sf"/>
</dbReference>
<sequence>MIIDIPASGARLLPNPLLDRAKPYGPAEQAILSLAGARKAHATIRAWDGYTPTPLKSLGSIARDTGVAQVMYKHEGKRFELKSFKAMGGAYAVQRLVEQRGSAEGLTVTCATDGNHGRAVAWGARRLGVKAVIYVHEHVSQGRADAIAAFGAEVRRAPGNYDDAVRAAAVAAEENGWTIVSDTSWPGYDIIPRDVMQGYAVLALEAEVQGPVPTHIFVQGGVGGLAAGILSYHWETRGARRPVVVVVEPDKADCLFVSAKAGRWTTVGGDLDTIMAGLACGEPSELAWALLAPGADAYETIPDARAADTMRRLADLGIAAGESGVAGLAGFISLAGDEAARVALGIDATSRILCFGTEGATDPVIYRDIVGREAAEVEGRPA</sequence>
<organism evidence="4 5">
    <name type="scientific">Phreatobacter aquaticus</name>
    <dbReference type="NCBI Taxonomy" id="2570229"/>
    <lineage>
        <taxon>Bacteria</taxon>
        <taxon>Pseudomonadati</taxon>
        <taxon>Pseudomonadota</taxon>
        <taxon>Alphaproteobacteria</taxon>
        <taxon>Hyphomicrobiales</taxon>
        <taxon>Phreatobacteraceae</taxon>
        <taxon>Phreatobacter</taxon>
    </lineage>
</organism>
<protein>
    <submittedName>
        <fullName evidence="4">Diaminopropionate ammonia-lyase</fullName>
        <ecNumber evidence="4">4.3.1.15</ecNumber>
    </submittedName>
</protein>
<keyword evidence="2" id="KW-0663">Pyridoxal phosphate</keyword>
<dbReference type="EC" id="4.3.1.15" evidence="4"/>
<dbReference type="OrthoDB" id="34584at2"/>
<dbReference type="KEGG" id="paqt:E8L99_00290"/>
<evidence type="ECO:0000313" key="4">
    <source>
        <dbReference type="EMBL" id="QCK84343.1"/>
    </source>
</evidence>
<evidence type="ECO:0000313" key="5">
    <source>
        <dbReference type="Proteomes" id="UP000298588"/>
    </source>
</evidence>
<dbReference type="GO" id="GO:0008838">
    <property type="term" value="F:diaminopropionate ammonia-lyase activity"/>
    <property type="evidence" value="ECO:0007669"/>
    <property type="project" value="UniProtKB-EC"/>
</dbReference>
<evidence type="ECO:0000256" key="2">
    <source>
        <dbReference type="ARBA" id="ARBA00022898"/>
    </source>
</evidence>